<organism evidence="2 3">
    <name type="scientific">Cerrena zonata</name>
    <dbReference type="NCBI Taxonomy" id="2478898"/>
    <lineage>
        <taxon>Eukaryota</taxon>
        <taxon>Fungi</taxon>
        <taxon>Dikarya</taxon>
        <taxon>Basidiomycota</taxon>
        <taxon>Agaricomycotina</taxon>
        <taxon>Agaricomycetes</taxon>
        <taxon>Polyporales</taxon>
        <taxon>Cerrenaceae</taxon>
        <taxon>Cerrena</taxon>
    </lineage>
</organism>
<evidence type="ECO:0000313" key="2">
    <source>
        <dbReference type="EMBL" id="KAK7683406.1"/>
    </source>
</evidence>
<dbReference type="Pfam" id="PF01636">
    <property type="entry name" value="APH"/>
    <property type="match status" value="1"/>
</dbReference>
<dbReference type="InterPro" id="IPR051678">
    <property type="entry name" value="AGP_Transferase"/>
</dbReference>
<dbReference type="SUPFAM" id="SSF56112">
    <property type="entry name" value="Protein kinase-like (PK-like)"/>
    <property type="match status" value="1"/>
</dbReference>
<feature type="domain" description="Aminoglycoside phosphotransferase" evidence="1">
    <location>
        <begin position="98"/>
        <end position="302"/>
    </location>
</feature>
<dbReference type="PANTHER" id="PTHR21310">
    <property type="entry name" value="AMINOGLYCOSIDE PHOSPHOTRANSFERASE-RELATED-RELATED"/>
    <property type="match status" value="1"/>
</dbReference>
<keyword evidence="3" id="KW-1185">Reference proteome</keyword>
<reference evidence="2 3" key="1">
    <citation type="submission" date="2022-09" db="EMBL/GenBank/DDBJ databases">
        <authorList>
            <person name="Palmer J.M."/>
        </authorList>
    </citation>
    <scope>NUCLEOTIDE SEQUENCE [LARGE SCALE GENOMIC DNA]</scope>
    <source>
        <strain evidence="2 3">DSM 7382</strain>
    </source>
</reference>
<evidence type="ECO:0000259" key="1">
    <source>
        <dbReference type="Pfam" id="PF01636"/>
    </source>
</evidence>
<gene>
    <name evidence="2" type="ORF">QCA50_013669</name>
</gene>
<dbReference type="PANTHER" id="PTHR21310:SF54">
    <property type="entry name" value="AMINOGLYCOSIDE PHOSPHOTRANSFERASE DOMAIN-CONTAINING PROTEIN"/>
    <property type="match status" value="1"/>
</dbReference>
<protein>
    <recommendedName>
        <fullName evidence="1">Aminoglycoside phosphotransferase domain-containing protein</fullName>
    </recommendedName>
</protein>
<evidence type="ECO:0000313" key="3">
    <source>
        <dbReference type="Proteomes" id="UP001385951"/>
    </source>
</evidence>
<sequence>MVTIAVMPVLTTPFKSFPVMTPRMLPTGDNIEFRESAFFSRHSALPSPAEVRALTAQAGGPYKRLTYGRRRNILMFLDTGLLVKWGTGVAKAEGQCLWACQHSIPGVVPVPEIYGWRTDRDHEFEDTFLYMELVKGDTLEARWPTLLSEDKFAISMQLRDILARMRRVQQDPDDSFLGHVGRQPLLDYIFTQTALTGGPFQSTRELNDFLARMCLMKRKGYDPEAPISHPEYRSQLPDDGPITFTHSDLHPSNIMVSGPDDGPPRILAIIDWQQSGWYPSYWEWCKLAWCVPYEGEWYTEYLPQILTPEDAYEPWCYFTLSLGF</sequence>
<dbReference type="EMBL" id="JASBNA010000031">
    <property type="protein sequence ID" value="KAK7683406.1"/>
    <property type="molecule type" value="Genomic_DNA"/>
</dbReference>
<dbReference type="AlphaFoldDB" id="A0AAW0FRK6"/>
<dbReference type="Gene3D" id="3.90.1200.10">
    <property type="match status" value="1"/>
</dbReference>
<accession>A0AAW0FRK6</accession>
<proteinExistence type="predicted"/>
<comment type="caution">
    <text evidence="2">The sequence shown here is derived from an EMBL/GenBank/DDBJ whole genome shotgun (WGS) entry which is preliminary data.</text>
</comment>
<dbReference type="InterPro" id="IPR002575">
    <property type="entry name" value="Aminoglycoside_PTrfase"/>
</dbReference>
<dbReference type="InterPro" id="IPR011009">
    <property type="entry name" value="Kinase-like_dom_sf"/>
</dbReference>
<name>A0AAW0FRK6_9APHY</name>
<dbReference type="Proteomes" id="UP001385951">
    <property type="component" value="Unassembled WGS sequence"/>
</dbReference>